<dbReference type="Pfam" id="PF13366">
    <property type="entry name" value="PDDEXK_3"/>
    <property type="match status" value="1"/>
</dbReference>
<dbReference type="InterPro" id="IPR011604">
    <property type="entry name" value="PDDEXK-like_dom_sf"/>
</dbReference>
<dbReference type="Gene3D" id="3.90.320.10">
    <property type="match status" value="1"/>
</dbReference>
<evidence type="ECO:0000313" key="1">
    <source>
        <dbReference type="EMBL" id="CDE30592.1"/>
    </source>
</evidence>
<evidence type="ECO:0008006" key="2">
    <source>
        <dbReference type="Google" id="ProtNLM"/>
    </source>
</evidence>
<dbReference type="NCBIfam" id="TIGR04256">
    <property type="entry name" value="GxxExxY"/>
    <property type="match status" value="1"/>
</dbReference>
<reference evidence="1" key="1">
    <citation type="submission" date="2012-11" db="EMBL/GenBank/DDBJ databases">
        <title>Dependencies among metagenomic species, viruses, plasmids and units of genetic variation.</title>
        <authorList>
            <person name="Nielsen H.B."/>
            <person name="Almeida M."/>
            <person name="Juncker A.S."/>
            <person name="Rasmussen S."/>
            <person name="Li J."/>
            <person name="Sunagawa S."/>
            <person name="Plichta D."/>
            <person name="Gautier L."/>
            <person name="Le Chatelier E."/>
            <person name="Peletier E."/>
            <person name="Bonde I."/>
            <person name="Nielsen T."/>
            <person name="Manichanh C."/>
            <person name="Arumugam M."/>
            <person name="Batto J."/>
            <person name="Santos M.B.Q.D."/>
            <person name="Blom N."/>
            <person name="Borruel N."/>
            <person name="Burgdorf K.S."/>
            <person name="Boumezbeur F."/>
            <person name="Casellas F."/>
            <person name="Dore J."/>
            <person name="Guarner F."/>
            <person name="Hansen T."/>
            <person name="Hildebrand F."/>
            <person name="Kaas R.S."/>
            <person name="Kennedy S."/>
            <person name="Kristiansen K."/>
            <person name="Kultima J.R."/>
            <person name="Leonard P."/>
            <person name="Levenez F."/>
            <person name="Lund O."/>
            <person name="Moumen B."/>
            <person name="Le Paslier D."/>
            <person name="Pons N."/>
            <person name="Pedersen O."/>
            <person name="Prifti E."/>
            <person name="Qin J."/>
            <person name="Raes J."/>
            <person name="Tap J."/>
            <person name="Tims S."/>
            <person name="Ussery D.W."/>
            <person name="Yamada T."/>
            <person name="MetaHit consortium"/>
            <person name="Renault P."/>
            <person name="Sicheritz-Ponten T."/>
            <person name="Bork P."/>
            <person name="Wang J."/>
            <person name="Brunak S."/>
            <person name="Ehrlich S.D."/>
        </authorList>
    </citation>
    <scope>NUCLEOTIDE SEQUENCE [LARGE SCALE GENOMIC DNA]</scope>
</reference>
<sequence length="124" mass="14406">MTENDLTYRIRGSIFKVYKQLGPGLLESVYEEALVYQLSKDGMQVARQTSIPIYYDGIKLSTNLRLDIIVEDSVIIEIKSLKEIEPVHHKQLLTYMKLARRHLGFLVNFNTDDINRSTYRKILG</sequence>
<dbReference type="AlphaFoldDB" id="R7GXB9"/>
<accession>R7GXB9</accession>
<gene>
    <name evidence="1" type="ORF">BN741_00067</name>
</gene>
<dbReference type="EMBL" id="CBIT010000057">
    <property type="protein sequence ID" value="CDE30592.1"/>
    <property type="molecule type" value="Genomic_DNA"/>
</dbReference>
<dbReference type="InterPro" id="IPR026350">
    <property type="entry name" value="GxxExxY"/>
</dbReference>
<proteinExistence type="predicted"/>
<protein>
    <recommendedName>
        <fullName evidence="2">GxxExxY protein</fullName>
    </recommendedName>
</protein>
<dbReference type="Proteomes" id="UP000018072">
    <property type="component" value="Unassembled WGS sequence"/>
</dbReference>
<comment type="caution">
    <text evidence="1">The sequence shown here is derived from an EMBL/GenBank/DDBJ whole genome shotgun (WGS) entry which is preliminary data.</text>
</comment>
<dbReference type="STRING" id="1263103.BN741_00067"/>
<name>R7GXB9_9BACT</name>
<organism evidence="1">
    <name type="scientific">Leyella stercorea CAG:629</name>
    <dbReference type="NCBI Taxonomy" id="1263103"/>
    <lineage>
        <taxon>Bacteria</taxon>
        <taxon>Pseudomonadati</taxon>
        <taxon>Bacteroidota</taxon>
        <taxon>Bacteroidia</taxon>
        <taxon>Bacteroidales</taxon>
        <taxon>Prevotellaceae</taxon>
        <taxon>Leyella</taxon>
    </lineage>
</organism>
<dbReference type="RefSeq" id="WP_022429392.1">
    <property type="nucleotide sequence ID" value="NZ_FR899119.1"/>
</dbReference>